<reference evidence="1 2" key="1">
    <citation type="journal article" date="2018" name="Proc. Natl. Acad. Sci. U.S.A.">
        <title>Linking secondary metabolites to gene clusters through genome sequencing of six diverse Aspergillus species.</title>
        <authorList>
            <person name="Kaerboelling I."/>
            <person name="Vesth T.C."/>
            <person name="Frisvad J.C."/>
            <person name="Nybo J.L."/>
            <person name="Theobald S."/>
            <person name="Kuo A."/>
            <person name="Bowyer P."/>
            <person name="Matsuda Y."/>
            <person name="Mondo S."/>
            <person name="Lyhne E.K."/>
            <person name="Kogle M.E."/>
            <person name="Clum A."/>
            <person name="Lipzen A."/>
            <person name="Salamov A."/>
            <person name="Ngan C.Y."/>
            <person name="Daum C."/>
            <person name="Chiniquy J."/>
            <person name="Barry K."/>
            <person name="LaButti K."/>
            <person name="Haridas S."/>
            <person name="Simmons B.A."/>
            <person name="Magnuson J.K."/>
            <person name="Mortensen U.H."/>
            <person name="Larsen T.O."/>
            <person name="Grigoriev I.V."/>
            <person name="Baker S.E."/>
            <person name="Andersen M.R."/>
        </authorList>
    </citation>
    <scope>NUCLEOTIDE SEQUENCE [LARGE SCALE GENOMIC DNA]</scope>
    <source>
        <strain evidence="1 2">IBT 24754</strain>
    </source>
</reference>
<dbReference type="AlphaFoldDB" id="A0A2T5M5F4"/>
<accession>A0A2T5M5F4</accession>
<proteinExistence type="predicted"/>
<evidence type="ECO:0000313" key="1">
    <source>
        <dbReference type="EMBL" id="PTU23762.1"/>
    </source>
</evidence>
<comment type="caution">
    <text evidence="1">The sequence shown here is derived from an EMBL/GenBank/DDBJ whole genome shotgun (WGS) entry which is preliminary data.</text>
</comment>
<name>A0A2T5M5F4_9EURO</name>
<dbReference type="VEuPathDB" id="FungiDB:P175DRAFT_04727"/>
<dbReference type="RefSeq" id="XP_040755154.1">
    <property type="nucleotide sequence ID" value="XM_040895137.1"/>
</dbReference>
<organism evidence="1 2">
    <name type="scientific">Aspergillus ochraceoroseus IBT 24754</name>
    <dbReference type="NCBI Taxonomy" id="1392256"/>
    <lineage>
        <taxon>Eukaryota</taxon>
        <taxon>Fungi</taxon>
        <taxon>Dikarya</taxon>
        <taxon>Ascomycota</taxon>
        <taxon>Pezizomycotina</taxon>
        <taxon>Eurotiomycetes</taxon>
        <taxon>Eurotiomycetidae</taxon>
        <taxon>Eurotiales</taxon>
        <taxon>Aspergillaceae</taxon>
        <taxon>Aspergillus</taxon>
        <taxon>Aspergillus subgen. Nidulantes</taxon>
    </lineage>
</organism>
<sequence>MVTVTESSTPTFYTIAPYHLTLIFCLISPHTAISPYCGSQVSHERLSNHDSRMLTKMNCVRSN</sequence>
<dbReference type="Proteomes" id="UP000244073">
    <property type="component" value="Unassembled WGS sequence"/>
</dbReference>
<gene>
    <name evidence="1" type="ORF">P175DRAFT_04727</name>
</gene>
<dbReference type="GeneID" id="63812019"/>
<dbReference type="EMBL" id="MSFN02000001">
    <property type="protein sequence ID" value="PTU23762.1"/>
    <property type="molecule type" value="Genomic_DNA"/>
</dbReference>
<evidence type="ECO:0000313" key="2">
    <source>
        <dbReference type="Proteomes" id="UP000244073"/>
    </source>
</evidence>
<protein>
    <submittedName>
        <fullName evidence="1">Uncharacterized protein</fullName>
    </submittedName>
</protein>